<dbReference type="PANTHER" id="PTHR36453:SF1">
    <property type="entry name" value="RIGHT HANDED BETA HELIX DOMAIN-CONTAINING PROTEIN"/>
    <property type="match status" value="1"/>
</dbReference>
<dbReference type="InterPro" id="IPR012334">
    <property type="entry name" value="Pectin_lyas_fold"/>
</dbReference>
<dbReference type="InterPro" id="IPR006626">
    <property type="entry name" value="PbH1"/>
</dbReference>
<proteinExistence type="predicted"/>
<keyword evidence="3" id="KW-1185">Reference proteome</keyword>
<dbReference type="OrthoDB" id="9808066at2"/>
<dbReference type="PROSITE" id="PS50106">
    <property type="entry name" value="PDZ"/>
    <property type="match status" value="1"/>
</dbReference>
<evidence type="ECO:0000313" key="3">
    <source>
        <dbReference type="Proteomes" id="UP000223913"/>
    </source>
</evidence>
<feature type="domain" description="PDZ" evidence="1">
    <location>
        <begin position="684"/>
        <end position="755"/>
    </location>
</feature>
<dbReference type="InterPro" id="IPR036034">
    <property type="entry name" value="PDZ_sf"/>
</dbReference>
<dbReference type="Pfam" id="PF13180">
    <property type="entry name" value="PDZ_2"/>
    <property type="match status" value="1"/>
</dbReference>
<dbReference type="SUPFAM" id="SSF51126">
    <property type="entry name" value="Pectin lyase-like"/>
    <property type="match status" value="1"/>
</dbReference>
<dbReference type="Proteomes" id="UP000223913">
    <property type="component" value="Unassembled WGS sequence"/>
</dbReference>
<sequence length="790" mass="88879">MRLIPYLILISLLFNSCGGNRQEIFVAPDGNDQNSGQQNAPLQSLQRALELVKDLREKDPESDLTIYLRRGTYYLDRPLVFDAIHSGTPEHPLQLTAYRDEAVTISGARHLELNWSAGEGPLLQAELKADQPFDQLYLNGRKQIRARYPNYDPDILIYNGYATDAIAPERISTWSRPETGVLHAMHRAEWGGYHYRITGVNAAGEATLEGGFQNNRQMGMHREFRFVENIREELDAPGEWYYDDAEERLYYFPAPDLDPDTSRAEIASLEHLFEFRGSKDAPVHDITVAGLEFRHTRSTYMRTKEPLLRSDWAIYRGGALLLEGTENILIQHNQFRQLGGNAVFVNQYNRKTNISTNLFEQIGASAIALVGSPEAVRSPSFEYHEWVAADQLDREPGPKNNDYPAQALIEGNLIRDIDTIEKQVAGVQISMASGITLRHNTIYNTPRAGINVSEGTWGGHMIEYNDVFNTVLETGDHGAFNSWGRDRFWHPNRQIMDSLTRAEPGLILLDAQNTTTIRNNRFRCDHGWDIDLDDGSSNYHIYNNLCLNGGIKLREGFHRTVENNIMINNSFHPHVWFEGSHDVFRRNIVMTWYKPIRLNGWGDEIDYNLLPDSAALSRSHELGLDTHGGYGNPDFLDPGTGDFRVADASPALALGFENFPMDSFGVMDPKLRAMADTPEISAPLFFLPKAGSSSPLVDFLGAQVSDIRGLGERSAAGLDSDKGVMVRTVPAESLAGKVGLQAGDVLISLNNHPVERVAQLMEHYQGESWRGAIELSYIRNQEQHKLDIKL</sequence>
<dbReference type="Gene3D" id="2.30.42.10">
    <property type="match status" value="1"/>
</dbReference>
<evidence type="ECO:0000259" key="1">
    <source>
        <dbReference type="PROSITE" id="PS50106"/>
    </source>
</evidence>
<accession>A0A2D0N3X2</accession>
<dbReference type="EMBL" id="PDUD01000033">
    <property type="protein sequence ID" value="PHN03221.1"/>
    <property type="molecule type" value="Genomic_DNA"/>
</dbReference>
<organism evidence="2 3">
    <name type="scientific">Flavilitoribacter nigricans (strain ATCC 23147 / DSM 23189 / NBRC 102662 / NCIMB 1420 / SS-2)</name>
    <name type="common">Lewinella nigricans</name>
    <dbReference type="NCBI Taxonomy" id="1122177"/>
    <lineage>
        <taxon>Bacteria</taxon>
        <taxon>Pseudomonadati</taxon>
        <taxon>Bacteroidota</taxon>
        <taxon>Saprospiria</taxon>
        <taxon>Saprospirales</taxon>
        <taxon>Lewinellaceae</taxon>
        <taxon>Flavilitoribacter</taxon>
    </lineage>
</organism>
<dbReference type="InterPro" id="IPR001478">
    <property type="entry name" value="PDZ"/>
</dbReference>
<name>A0A2D0N3X2_FLAN2</name>
<dbReference type="InterPro" id="IPR011050">
    <property type="entry name" value="Pectin_lyase_fold/virulence"/>
</dbReference>
<dbReference type="SMART" id="SM00710">
    <property type="entry name" value="PbH1"/>
    <property type="match status" value="4"/>
</dbReference>
<dbReference type="PANTHER" id="PTHR36453">
    <property type="entry name" value="SECRETED PROTEIN-RELATED"/>
    <property type="match status" value="1"/>
</dbReference>
<dbReference type="RefSeq" id="WP_099153349.1">
    <property type="nucleotide sequence ID" value="NZ_PDUD01000033.1"/>
</dbReference>
<dbReference type="AlphaFoldDB" id="A0A2D0N3X2"/>
<reference evidence="2 3" key="1">
    <citation type="submission" date="2017-10" db="EMBL/GenBank/DDBJ databases">
        <title>The draft genome sequence of Lewinella nigricans NBRC 102662.</title>
        <authorList>
            <person name="Wang K."/>
        </authorList>
    </citation>
    <scope>NUCLEOTIDE SEQUENCE [LARGE SCALE GENOMIC DNA]</scope>
    <source>
        <strain evidence="2 3">NBRC 102662</strain>
    </source>
</reference>
<dbReference type="SMART" id="SM00228">
    <property type="entry name" value="PDZ"/>
    <property type="match status" value="1"/>
</dbReference>
<evidence type="ECO:0000313" key="2">
    <source>
        <dbReference type="EMBL" id="PHN03221.1"/>
    </source>
</evidence>
<gene>
    <name evidence="2" type="ORF">CRP01_27900</name>
</gene>
<dbReference type="SUPFAM" id="SSF50156">
    <property type="entry name" value="PDZ domain-like"/>
    <property type="match status" value="1"/>
</dbReference>
<dbReference type="Gene3D" id="2.160.20.10">
    <property type="entry name" value="Single-stranded right-handed beta-helix, Pectin lyase-like"/>
    <property type="match status" value="2"/>
</dbReference>
<protein>
    <submittedName>
        <fullName evidence="2">Peptide-binding protein</fullName>
    </submittedName>
</protein>
<comment type="caution">
    <text evidence="2">The sequence shown here is derived from an EMBL/GenBank/DDBJ whole genome shotgun (WGS) entry which is preliminary data.</text>
</comment>